<evidence type="ECO:0000256" key="1">
    <source>
        <dbReference type="SAM" id="SignalP"/>
    </source>
</evidence>
<dbReference type="Proteomes" id="UP000198339">
    <property type="component" value="Unassembled WGS sequence"/>
</dbReference>
<name>A0A239JEP2_9SPHN</name>
<protein>
    <recommendedName>
        <fullName evidence="4">Lipoprotein</fullName>
    </recommendedName>
</protein>
<dbReference type="OrthoDB" id="7201546at2"/>
<evidence type="ECO:0000313" key="2">
    <source>
        <dbReference type="EMBL" id="SNT04381.1"/>
    </source>
</evidence>
<evidence type="ECO:0000313" key="3">
    <source>
        <dbReference type="Proteomes" id="UP000198339"/>
    </source>
</evidence>
<feature type="signal peptide" evidence="1">
    <location>
        <begin position="1"/>
        <end position="20"/>
    </location>
</feature>
<feature type="chain" id="PRO_5012805665" description="Lipoprotein" evidence="1">
    <location>
        <begin position="21"/>
        <end position="225"/>
    </location>
</feature>
<keyword evidence="3" id="KW-1185">Reference proteome</keyword>
<keyword evidence="1" id="KW-0732">Signal</keyword>
<dbReference type="PROSITE" id="PS51257">
    <property type="entry name" value="PROKAR_LIPOPROTEIN"/>
    <property type="match status" value="1"/>
</dbReference>
<organism evidence="2 3">
    <name type="scientific">Sphingopyxis indica</name>
    <dbReference type="NCBI Taxonomy" id="436663"/>
    <lineage>
        <taxon>Bacteria</taxon>
        <taxon>Pseudomonadati</taxon>
        <taxon>Pseudomonadota</taxon>
        <taxon>Alphaproteobacteria</taxon>
        <taxon>Sphingomonadales</taxon>
        <taxon>Sphingomonadaceae</taxon>
        <taxon>Sphingopyxis</taxon>
    </lineage>
</organism>
<reference evidence="2 3" key="1">
    <citation type="submission" date="2017-06" db="EMBL/GenBank/DDBJ databases">
        <authorList>
            <person name="Kim H.J."/>
            <person name="Triplett B.A."/>
        </authorList>
    </citation>
    <scope>NUCLEOTIDE SEQUENCE [LARGE SCALE GENOMIC DNA]</scope>
    <source>
        <strain evidence="2 3">DS15</strain>
    </source>
</reference>
<gene>
    <name evidence="2" type="ORF">SAMN06295955_11044</name>
</gene>
<dbReference type="EMBL" id="FZPA01000010">
    <property type="protein sequence ID" value="SNT04381.1"/>
    <property type="molecule type" value="Genomic_DNA"/>
</dbReference>
<proteinExistence type="predicted"/>
<sequence length="225" mass="24143">MRRLLLAVAAVATLSGCAGSSPRGDLYNRPLAANPSAFVAAEIAFARLAQEKGQWTAFRETAADDAVMFVPQRARAQDWLKGKADPAQAVNWQPHAVYISCDGNSGATTGAWQKGAETGYFTTVWRRDPRGGDMRWVLDHGADLATPREAPDFISTRQAACGTRPAAAVTAANEGEDMQVGLSGDQTLSWTSIVRPDGSRRITVRMWDGKAMVPVIDDQVAAPAR</sequence>
<dbReference type="RefSeq" id="WP_089216539.1">
    <property type="nucleotide sequence ID" value="NZ_FZPA01000010.1"/>
</dbReference>
<accession>A0A239JEP2</accession>
<evidence type="ECO:0008006" key="4">
    <source>
        <dbReference type="Google" id="ProtNLM"/>
    </source>
</evidence>
<dbReference type="AlphaFoldDB" id="A0A239JEP2"/>